<evidence type="ECO:0000256" key="5">
    <source>
        <dbReference type="ARBA" id="ARBA00023136"/>
    </source>
</evidence>
<feature type="transmembrane region" description="Helical" evidence="6">
    <location>
        <begin position="21"/>
        <end position="43"/>
    </location>
</feature>
<sequence>MIKLYDQTQVMKASLMRRLAALVYDVLIVIAILFIVSGIGVLINDGEPVSGALYKSLLFLSMFLFYGYFWTRSGQTIGMMAWRIRVQTEEGYSLSWMHALIRFFMAAVSLACAGLGYLWMLFSNQGLTWHDQVSGTRVVQLAPKKKN</sequence>
<evidence type="ECO:0000259" key="7">
    <source>
        <dbReference type="Pfam" id="PF06271"/>
    </source>
</evidence>
<dbReference type="OrthoDB" id="9793824at2"/>
<gene>
    <name evidence="8" type="ORF">SAMN05216175_11270</name>
</gene>
<feature type="transmembrane region" description="Helical" evidence="6">
    <location>
        <begin position="49"/>
        <end position="70"/>
    </location>
</feature>
<evidence type="ECO:0000256" key="1">
    <source>
        <dbReference type="ARBA" id="ARBA00004651"/>
    </source>
</evidence>
<dbReference type="PANTHER" id="PTHR36115:SF10">
    <property type="entry name" value="RDD DOMAIN-CONTAINING PROTEIN"/>
    <property type="match status" value="1"/>
</dbReference>
<name>A0A1I2UFE2_9GAMM</name>
<dbReference type="PANTHER" id="PTHR36115">
    <property type="entry name" value="PROLINE-RICH ANTIGEN HOMOLOG-RELATED"/>
    <property type="match status" value="1"/>
</dbReference>
<reference evidence="9" key="1">
    <citation type="submission" date="2016-10" db="EMBL/GenBank/DDBJ databases">
        <authorList>
            <person name="Varghese N."/>
            <person name="Submissions S."/>
        </authorList>
    </citation>
    <scope>NUCLEOTIDE SEQUENCE [LARGE SCALE GENOMIC DNA]</scope>
    <source>
        <strain evidence="9">CGMCC 1.10971</strain>
    </source>
</reference>
<feature type="transmembrane region" description="Helical" evidence="6">
    <location>
        <begin position="103"/>
        <end position="122"/>
    </location>
</feature>
<dbReference type="AlphaFoldDB" id="A0A1I2UFE2"/>
<dbReference type="InterPro" id="IPR051791">
    <property type="entry name" value="Pra-immunoreactive"/>
</dbReference>
<keyword evidence="4 6" id="KW-1133">Transmembrane helix</keyword>
<dbReference type="InterPro" id="IPR010432">
    <property type="entry name" value="RDD"/>
</dbReference>
<evidence type="ECO:0000256" key="6">
    <source>
        <dbReference type="SAM" id="Phobius"/>
    </source>
</evidence>
<keyword evidence="5 6" id="KW-0472">Membrane</keyword>
<protein>
    <submittedName>
        <fullName evidence="8">Uncharacterized membrane protein YckC, RDD family</fullName>
    </submittedName>
</protein>
<accession>A0A1I2UFE2</accession>
<dbReference type="Proteomes" id="UP000198623">
    <property type="component" value="Unassembled WGS sequence"/>
</dbReference>
<dbReference type="GO" id="GO:0005886">
    <property type="term" value="C:plasma membrane"/>
    <property type="evidence" value="ECO:0007669"/>
    <property type="project" value="UniProtKB-SubCell"/>
</dbReference>
<proteinExistence type="predicted"/>
<keyword evidence="3 6" id="KW-0812">Transmembrane</keyword>
<feature type="domain" description="RDD" evidence="7">
    <location>
        <begin position="13"/>
        <end position="134"/>
    </location>
</feature>
<dbReference type="Pfam" id="PF06271">
    <property type="entry name" value="RDD"/>
    <property type="match status" value="1"/>
</dbReference>
<evidence type="ECO:0000256" key="4">
    <source>
        <dbReference type="ARBA" id="ARBA00022989"/>
    </source>
</evidence>
<keyword evidence="9" id="KW-1185">Reference proteome</keyword>
<organism evidence="8 9">
    <name type="scientific">Neptunomonas qingdaonensis</name>
    <dbReference type="NCBI Taxonomy" id="1045558"/>
    <lineage>
        <taxon>Bacteria</taxon>
        <taxon>Pseudomonadati</taxon>
        <taxon>Pseudomonadota</taxon>
        <taxon>Gammaproteobacteria</taxon>
        <taxon>Oceanospirillales</taxon>
        <taxon>Oceanospirillaceae</taxon>
        <taxon>Neptunomonas</taxon>
    </lineage>
</organism>
<evidence type="ECO:0000256" key="2">
    <source>
        <dbReference type="ARBA" id="ARBA00022475"/>
    </source>
</evidence>
<dbReference type="RefSeq" id="WP_090729184.1">
    <property type="nucleotide sequence ID" value="NZ_FOOU01000012.1"/>
</dbReference>
<comment type="subcellular location">
    <subcellularLocation>
        <location evidence="1">Cell membrane</location>
        <topology evidence="1">Multi-pass membrane protein</topology>
    </subcellularLocation>
</comment>
<evidence type="ECO:0000313" key="9">
    <source>
        <dbReference type="Proteomes" id="UP000198623"/>
    </source>
</evidence>
<dbReference type="STRING" id="1045558.SAMN05216175_11270"/>
<dbReference type="EMBL" id="FOOU01000012">
    <property type="protein sequence ID" value="SFG73576.1"/>
    <property type="molecule type" value="Genomic_DNA"/>
</dbReference>
<evidence type="ECO:0000256" key="3">
    <source>
        <dbReference type="ARBA" id="ARBA00022692"/>
    </source>
</evidence>
<keyword evidence="2" id="KW-1003">Cell membrane</keyword>
<evidence type="ECO:0000313" key="8">
    <source>
        <dbReference type="EMBL" id="SFG73576.1"/>
    </source>
</evidence>